<sequence>MRAVTESSFLASDGQEIFYRYWKPDSPSDQAVMMFHRGHEHSGRWQNFVDTSELDDCWFFAWDARGHGRTAGERGAAESFSRMVKDADEFAKHIEKMHKIPLNQMAVVGQSVGAVLAATWIHDYAAPVRSLVLATPAFRIKLYIPLAIPALRLWNHIRPGGFIKSYVRPGMLTHDTDQAKAYADDPLVSPQIATNILLDLYDASTRLVNDASAIHTPTLMFVSGKDYVVRQDVQHQFFNRLSSTDKQIEVLDDFYHSTFWEAGRGDVIRRSGDFIRERFVTPTAELPSETAAKGSLSTYEQLKQPPSAISRAWFGLQSLSLGTAGRLSRGVRIGWRDGFDSGQSLDHVYRNRAEGTTPIGRLIDRGYLDSIGWQGIRQRKVNMERLLDEAIAQQIDRFGEITILDIAAGPGRYVLETLKRNESLPIRAILCDRDPGGIAEGKVIAAELGLSDRVEFRQSDAFDPAKIGDAVGDRSVHIAIVSGLYELFPDNQPVQRSLAGVADVLVEGGRLLYTDQPWHPQQEMIARVLPNRDGDPWVMRCRSQAEMDALVREAGFGRDQMLVDRWGIFSVATAVKC</sequence>
<evidence type="ECO:0000259" key="1">
    <source>
        <dbReference type="Pfam" id="PF12146"/>
    </source>
</evidence>
<dbReference type="CDD" id="cd02440">
    <property type="entry name" value="AdoMet_MTases"/>
    <property type="match status" value="1"/>
</dbReference>
<gene>
    <name evidence="3" type="primary">ytpA</name>
    <name evidence="3" type="ORF">Poly59_04690</name>
</gene>
<dbReference type="Gene3D" id="3.40.50.150">
    <property type="entry name" value="Vaccinia Virus protein VP39"/>
    <property type="match status" value="1"/>
</dbReference>
<feature type="domain" description="Methyltransferase" evidence="2">
    <location>
        <begin position="273"/>
        <end position="575"/>
    </location>
</feature>
<reference evidence="3 4" key="1">
    <citation type="submission" date="2019-02" db="EMBL/GenBank/DDBJ databases">
        <title>Deep-cultivation of Planctomycetes and their phenomic and genomic characterization uncovers novel biology.</title>
        <authorList>
            <person name="Wiegand S."/>
            <person name="Jogler M."/>
            <person name="Boedeker C."/>
            <person name="Pinto D."/>
            <person name="Vollmers J."/>
            <person name="Rivas-Marin E."/>
            <person name="Kohn T."/>
            <person name="Peeters S.H."/>
            <person name="Heuer A."/>
            <person name="Rast P."/>
            <person name="Oberbeckmann S."/>
            <person name="Bunk B."/>
            <person name="Jeske O."/>
            <person name="Meyerdierks A."/>
            <person name="Storesund J.E."/>
            <person name="Kallscheuer N."/>
            <person name="Luecker S."/>
            <person name="Lage O.M."/>
            <person name="Pohl T."/>
            <person name="Merkel B.J."/>
            <person name="Hornburger P."/>
            <person name="Mueller R.-W."/>
            <person name="Bruemmer F."/>
            <person name="Labrenz M."/>
            <person name="Spormann A.M."/>
            <person name="Op Den Camp H."/>
            <person name="Overmann J."/>
            <person name="Amann R."/>
            <person name="Jetten M.S.M."/>
            <person name="Mascher T."/>
            <person name="Medema M.H."/>
            <person name="Devos D.P."/>
            <person name="Kaster A.-K."/>
            <person name="Ovreas L."/>
            <person name="Rohde M."/>
            <person name="Galperin M.Y."/>
            <person name="Jogler C."/>
        </authorList>
    </citation>
    <scope>NUCLEOTIDE SEQUENCE [LARGE SCALE GENOMIC DNA]</scope>
    <source>
        <strain evidence="3 4">Poly59</strain>
    </source>
</reference>
<keyword evidence="4" id="KW-1185">Reference proteome</keyword>
<dbReference type="Pfam" id="PF12147">
    <property type="entry name" value="Methyltransf_20"/>
    <property type="match status" value="1"/>
</dbReference>
<dbReference type="InterPro" id="IPR022744">
    <property type="entry name" value="MeTrfase_dom_put"/>
</dbReference>
<keyword evidence="3" id="KW-0378">Hydrolase</keyword>
<organism evidence="3 4">
    <name type="scientific">Rubripirellula reticaptiva</name>
    <dbReference type="NCBI Taxonomy" id="2528013"/>
    <lineage>
        <taxon>Bacteria</taxon>
        <taxon>Pseudomonadati</taxon>
        <taxon>Planctomycetota</taxon>
        <taxon>Planctomycetia</taxon>
        <taxon>Pirellulales</taxon>
        <taxon>Pirellulaceae</taxon>
        <taxon>Rubripirellula</taxon>
    </lineage>
</organism>
<evidence type="ECO:0000313" key="3">
    <source>
        <dbReference type="EMBL" id="TWU57562.1"/>
    </source>
</evidence>
<comment type="caution">
    <text evidence="3">The sequence shown here is derived from an EMBL/GenBank/DDBJ whole genome shotgun (WGS) entry which is preliminary data.</text>
</comment>
<dbReference type="RefSeq" id="WP_146532444.1">
    <property type="nucleotide sequence ID" value="NZ_SJPX01000001.1"/>
</dbReference>
<name>A0A5C6F9L0_9BACT</name>
<evidence type="ECO:0000259" key="2">
    <source>
        <dbReference type="Pfam" id="PF12147"/>
    </source>
</evidence>
<dbReference type="InterPro" id="IPR051044">
    <property type="entry name" value="MAG_DAG_Lipase"/>
</dbReference>
<dbReference type="InterPro" id="IPR022742">
    <property type="entry name" value="Hydrolase_4"/>
</dbReference>
<dbReference type="Gene3D" id="3.40.50.1820">
    <property type="entry name" value="alpha/beta hydrolase"/>
    <property type="match status" value="1"/>
</dbReference>
<dbReference type="PANTHER" id="PTHR11614">
    <property type="entry name" value="PHOSPHOLIPASE-RELATED"/>
    <property type="match status" value="1"/>
</dbReference>
<dbReference type="SUPFAM" id="SSF53474">
    <property type="entry name" value="alpha/beta-Hydrolases"/>
    <property type="match status" value="1"/>
</dbReference>
<dbReference type="InterPro" id="IPR029063">
    <property type="entry name" value="SAM-dependent_MTases_sf"/>
</dbReference>
<accession>A0A5C6F9L0</accession>
<dbReference type="Pfam" id="PF12146">
    <property type="entry name" value="Hydrolase_4"/>
    <property type="match status" value="1"/>
</dbReference>
<dbReference type="SUPFAM" id="SSF53335">
    <property type="entry name" value="S-adenosyl-L-methionine-dependent methyltransferases"/>
    <property type="match status" value="1"/>
</dbReference>
<dbReference type="OrthoDB" id="233176at2"/>
<dbReference type="Proteomes" id="UP000317977">
    <property type="component" value="Unassembled WGS sequence"/>
</dbReference>
<dbReference type="AlphaFoldDB" id="A0A5C6F9L0"/>
<protein>
    <submittedName>
        <fullName evidence="3">Phospholipase YtpA</fullName>
        <ecNumber evidence="3">3.1.1.-</ecNumber>
    </submittedName>
</protein>
<dbReference type="GO" id="GO:0016787">
    <property type="term" value="F:hydrolase activity"/>
    <property type="evidence" value="ECO:0007669"/>
    <property type="project" value="UniProtKB-KW"/>
</dbReference>
<feature type="domain" description="Serine aminopeptidase S33" evidence="1">
    <location>
        <begin position="28"/>
        <end position="261"/>
    </location>
</feature>
<dbReference type="InterPro" id="IPR029058">
    <property type="entry name" value="AB_hydrolase_fold"/>
</dbReference>
<dbReference type="EC" id="3.1.1.-" evidence="3"/>
<evidence type="ECO:0000313" key="4">
    <source>
        <dbReference type="Proteomes" id="UP000317977"/>
    </source>
</evidence>
<proteinExistence type="predicted"/>
<dbReference type="EMBL" id="SJPX01000001">
    <property type="protein sequence ID" value="TWU57562.1"/>
    <property type="molecule type" value="Genomic_DNA"/>
</dbReference>